<feature type="transmembrane region" description="Helical" evidence="6">
    <location>
        <begin position="296"/>
        <end position="318"/>
    </location>
</feature>
<dbReference type="InterPro" id="IPR004477">
    <property type="entry name" value="ComEC_N"/>
</dbReference>
<dbReference type="PANTHER" id="PTHR30619:SF7">
    <property type="entry name" value="BETA-LACTAMASE DOMAIN PROTEIN"/>
    <property type="match status" value="1"/>
</dbReference>
<feature type="transmembrane region" description="Helical" evidence="6">
    <location>
        <begin position="196"/>
        <end position="216"/>
    </location>
</feature>
<keyword evidence="2" id="KW-1003">Cell membrane</keyword>
<dbReference type="NCBIfam" id="TIGR00361">
    <property type="entry name" value="ComEC_Rec2"/>
    <property type="match status" value="1"/>
</dbReference>
<proteinExistence type="predicted"/>
<keyword evidence="5 6" id="KW-0472">Membrane</keyword>
<feature type="domain" description="Metallo-beta-lactamase" evidence="7">
    <location>
        <begin position="521"/>
        <end position="724"/>
    </location>
</feature>
<dbReference type="SUPFAM" id="SSF56281">
    <property type="entry name" value="Metallo-hydrolase/oxidoreductase"/>
    <property type="match status" value="1"/>
</dbReference>
<evidence type="ECO:0000256" key="3">
    <source>
        <dbReference type="ARBA" id="ARBA00022692"/>
    </source>
</evidence>
<feature type="transmembrane region" description="Helical" evidence="6">
    <location>
        <begin position="444"/>
        <end position="464"/>
    </location>
</feature>
<accession>A0A4R3K1K0</accession>
<gene>
    <name evidence="8" type="ORF">EDD59_12810</name>
</gene>
<evidence type="ECO:0000259" key="7">
    <source>
        <dbReference type="SMART" id="SM00849"/>
    </source>
</evidence>
<keyword evidence="4 6" id="KW-1133">Transmembrane helix</keyword>
<dbReference type="GO" id="GO:0030420">
    <property type="term" value="P:establishment of competence for transformation"/>
    <property type="evidence" value="ECO:0007669"/>
    <property type="project" value="InterPro"/>
</dbReference>
<feature type="transmembrane region" description="Helical" evidence="6">
    <location>
        <begin position="402"/>
        <end position="421"/>
    </location>
</feature>
<feature type="transmembrane region" description="Helical" evidence="6">
    <location>
        <begin position="350"/>
        <end position="369"/>
    </location>
</feature>
<evidence type="ECO:0000313" key="9">
    <source>
        <dbReference type="Proteomes" id="UP000295726"/>
    </source>
</evidence>
<dbReference type="InterPro" id="IPR052159">
    <property type="entry name" value="Competence_DNA_uptake"/>
</dbReference>
<dbReference type="EMBL" id="SLZZ01000028">
    <property type="protein sequence ID" value="TCS75587.1"/>
    <property type="molecule type" value="Genomic_DNA"/>
</dbReference>
<evidence type="ECO:0000256" key="6">
    <source>
        <dbReference type="SAM" id="Phobius"/>
    </source>
</evidence>
<dbReference type="Proteomes" id="UP000295726">
    <property type="component" value="Unassembled WGS sequence"/>
</dbReference>
<evidence type="ECO:0000256" key="5">
    <source>
        <dbReference type="ARBA" id="ARBA00023136"/>
    </source>
</evidence>
<dbReference type="OrthoDB" id="9761531at2"/>
<keyword evidence="9" id="KW-1185">Reference proteome</keyword>
<dbReference type="CDD" id="cd07731">
    <property type="entry name" value="ComA-like_MBL-fold"/>
    <property type="match status" value="1"/>
</dbReference>
<dbReference type="PANTHER" id="PTHR30619">
    <property type="entry name" value="DNA INTERNALIZATION/COMPETENCE PROTEIN COMEC/REC2"/>
    <property type="match status" value="1"/>
</dbReference>
<dbReference type="Pfam" id="PF00753">
    <property type="entry name" value="Lactamase_B"/>
    <property type="match status" value="1"/>
</dbReference>
<dbReference type="SMART" id="SM00849">
    <property type="entry name" value="Lactamase_B"/>
    <property type="match status" value="1"/>
</dbReference>
<feature type="transmembrane region" description="Helical" evidence="6">
    <location>
        <begin position="228"/>
        <end position="259"/>
    </location>
</feature>
<evidence type="ECO:0000313" key="8">
    <source>
        <dbReference type="EMBL" id="TCS75587.1"/>
    </source>
</evidence>
<dbReference type="AlphaFoldDB" id="A0A4R3K1K0"/>
<dbReference type="InterPro" id="IPR004797">
    <property type="entry name" value="Competence_ComEC/Rec2"/>
</dbReference>
<organism evidence="8 9">
    <name type="scientific">Muricomes intestini</name>
    <dbReference type="NCBI Taxonomy" id="1796634"/>
    <lineage>
        <taxon>Bacteria</taxon>
        <taxon>Bacillati</taxon>
        <taxon>Bacillota</taxon>
        <taxon>Clostridia</taxon>
        <taxon>Lachnospirales</taxon>
        <taxon>Lachnospiraceae</taxon>
        <taxon>Muricomes</taxon>
    </lineage>
</organism>
<comment type="subcellular location">
    <subcellularLocation>
        <location evidence="1">Cell membrane</location>
        <topology evidence="1">Multi-pass membrane protein</topology>
    </subcellularLocation>
</comment>
<dbReference type="InterPro" id="IPR025405">
    <property type="entry name" value="DUF4131"/>
</dbReference>
<name>A0A4R3K1K0_9FIRM</name>
<dbReference type="RefSeq" id="WP_132383229.1">
    <property type="nucleotide sequence ID" value="NZ_DAIRMY010000002.1"/>
</dbReference>
<dbReference type="InterPro" id="IPR036866">
    <property type="entry name" value="RibonucZ/Hydroxyglut_hydro"/>
</dbReference>
<evidence type="ECO:0000256" key="4">
    <source>
        <dbReference type="ARBA" id="ARBA00022989"/>
    </source>
</evidence>
<comment type="caution">
    <text evidence="8">The sequence shown here is derived from an EMBL/GenBank/DDBJ whole genome shotgun (WGS) entry which is preliminary data.</text>
</comment>
<dbReference type="Pfam" id="PF03772">
    <property type="entry name" value="Competence"/>
    <property type="match status" value="1"/>
</dbReference>
<dbReference type="GO" id="GO:0005886">
    <property type="term" value="C:plasma membrane"/>
    <property type="evidence" value="ECO:0007669"/>
    <property type="project" value="UniProtKB-SubCell"/>
</dbReference>
<dbReference type="InterPro" id="IPR035681">
    <property type="entry name" value="ComA-like_MBL"/>
</dbReference>
<feature type="transmembrane region" description="Helical" evidence="6">
    <location>
        <begin position="375"/>
        <end position="395"/>
    </location>
</feature>
<dbReference type="NCBIfam" id="TIGR00360">
    <property type="entry name" value="ComEC_N-term"/>
    <property type="match status" value="1"/>
</dbReference>
<evidence type="ECO:0000256" key="1">
    <source>
        <dbReference type="ARBA" id="ARBA00004651"/>
    </source>
</evidence>
<keyword evidence="3 6" id="KW-0812">Transmembrane</keyword>
<sequence length="774" mass="85916">MIKRPLCAASILFLSIQVILTGGLDLSPGRKPSGLEKQIDGKARVVLAGTVCRREEKTKCEALYLKNSQIYLNNQVFHESKILVFIETKNQTRIGNRIKVSGEAGVFQDARNPGNFNQKFHYGKEGIHVSVWADELQILDARVNMIFEKLARVRKQWKNLLTEHMGEYYGNIMGAILLGDKGNLDSDVKDLYQKSGIGHILAISGLHMSFLGNGLYRLLRKIGLPFKLAGTVGICFLLVYTLMTGCGVSSIRAFIMFLIRIGADITGRDYDMPTSLALSAAVIAAWQPLYLFDAGFLLSFGALTGITVVAPCLEFCFIKEKEEIKKYKSEKESRLTKYRKKQTKRYMKEFCSGLAVNITLLPLLLYFFFEFPPYSVLLNLFVIPLTSTLMGGGIIGSMAVPVSSYAGSFLLFGCKCILYLYEKACQISLGPPGSRIVTGQPPKSSVFCYYMVLVLFCIIIGRYKGMQESETKEAVVLNDSRYRKIIGGTVPAVLMLVLILACQYTYGGPGKLKVTMLDVGQGDGLYIKGPEGINYFVDGGSSDVSSVGKYRIEPFLKSQGVAALDYVFISHGDADHMCGIEELLENQDMGIHVKNLVLPPEDVQDDVLKALAVKADRYRTRVVTMKKGEILREGKMKFTCMAPFPEYSGETGNAASMVLELKYKEFDMLFTGDVEGAGEKLLEKSKELTKYDILKAAHHGSKNSGSEEFLRQTMPKITWISAGQNNRYGHPHEETLKRLKEVESQIYSTQRSGAVNLTTDGKRVEISSHITAAD</sequence>
<reference evidence="8 9" key="1">
    <citation type="submission" date="2019-03" db="EMBL/GenBank/DDBJ databases">
        <title>Genomic Encyclopedia of Type Strains, Phase IV (KMG-IV): sequencing the most valuable type-strain genomes for metagenomic binning, comparative biology and taxonomic classification.</title>
        <authorList>
            <person name="Goeker M."/>
        </authorList>
    </citation>
    <scope>NUCLEOTIDE SEQUENCE [LARGE SCALE GENOMIC DNA]</scope>
    <source>
        <strain evidence="8 9">DSM 29489</strain>
    </source>
</reference>
<dbReference type="Pfam" id="PF13567">
    <property type="entry name" value="DUF4131"/>
    <property type="match status" value="1"/>
</dbReference>
<evidence type="ECO:0000256" key="2">
    <source>
        <dbReference type="ARBA" id="ARBA00022475"/>
    </source>
</evidence>
<protein>
    <submittedName>
        <fullName evidence="8">Competence protein ComEC</fullName>
    </submittedName>
</protein>
<feature type="transmembrane region" description="Helical" evidence="6">
    <location>
        <begin position="485"/>
        <end position="506"/>
    </location>
</feature>
<dbReference type="Gene3D" id="3.60.15.10">
    <property type="entry name" value="Ribonuclease Z/Hydroxyacylglutathione hydrolase-like"/>
    <property type="match status" value="1"/>
</dbReference>
<dbReference type="InterPro" id="IPR001279">
    <property type="entry name" value="Metallo-B-lactamas"/>
</dbReference>